<dbReference type="VEuPathDB" id="FungiDB:AeMF1_004237"/>
<dbReference type="Pfam" id="PF03221">
    <property type="entry name" value="HTH_Tnp_Tc5"/>
    <property type="match status" value="1"/>
</dbReference>
<dbReference type="PROSITE" id="PS51253">
    <property type="entry name" value="HTH_CENPB"/>
    <property type="match status" value="1"/>
</dbReference>
<dbReference type="AlphaFoldDB" id="A0A6G0WRV1"/>
<evidence type="ECO:0000313" key="3">
    <source>
        <dbReference type="EMBL" id="KAF0730199.1"/>
    </source>
</evidence>
<keyword evidence="4" id="KW-1185">Reference proteome</keyword>
<dbReference type="InterPro" id="IPR050863">
    <property type="entry name" value="CenT-Element_Derived"/>
</dbReference>
<dbReference type="Gene3D" id="1.10.10.60">
    <property type="entry name" value="Homeodomain-like"/>
    <property type="match status" value="1"/>
</dbReference>
<dbReference type="Pfam" id="PF03184">
    <property type="entry name" value="DDE_1"/>
    <property type="match status" value="1"/>
</dbReference>
<protein>
    <recommendedName>
        <fullName evidence="2">HTH CENPB-type domain-containing protein</fullName>
    </recommendedName>
</protein>
<evidence type="ECO:0000259" key="2">
    <source>
        <dbReference type="PROSITE" id="PS51253"/>
    </source>
</evidence>
<comment type="caution">
    <text evidence="3">The sequence shown here is derived from an EMBL/GenBank/DDBJ whole genome shotgun (WGS) entry which is preliminary data.</text>
</comment>
<dbReference type="Proteomes" id="UP000481153">
    <property type="component" value="Unassembled WGS sequence"/>
</dbReference>
<evidence type="ECO:0000313" key="4">
    <source>
        <dbReference type="Proteomes" id="UP000481153"/>
    </source>
</evidence>
<dbReference type="InterPro" id="IPR009057">
    <property type="entry name" value="Homeodomain-like_sf"/>
</dbReference>
<proteinExistence type="predicted"/>
<dbReference type="EMBL" id="VJMJ01000155">
    <property type="protein sequence ID" value="KAF0730199.1"/>
    <property type="molecule type" value="Genomic_DNA"/>
</dbReference>
<dbReference type="InterPro" id="IPR006600">
    <property type="entry name" value="HTH_CenpB_DNA-bd_dom"/>
</dbReference>
<name>A0A6G0WRV1_9STRA</name>
<reference evidence="3 4" key="1">
    <citation type="submission" date="2019-07" db="EMBL/GenBank/DDBJ databases">
        <title>Genomics analysis of Aphanomyces spp. identifies a new class of oomycete effector associated with host adaptation.</title>
        <authorList>
            <person name="Gaulin E."/>
        </authorList>
    </citation>
    <scope>NUCLEOTIDE SEQUENCE [LARGE SCALE GENOMIC DNA]</scope>
    <source>
        <strain evidence="3 4">ATCC 201684</strain>
    </source>
</reference>
<feature type="domain" description="HTH CENPB-type" evidence="2">
    <location>
        <begin position="3"/>
        <end position="75"/>
    </location>
</feature>
<sequence length="288" mass="32979">MSIDRRGRHVTSEELDGILFEKIIYERSLKARVKRKMIKAWASDIADDLDQDTPLSFSDGWLEKFMDRYDLTLRRSTRKPVLEDHEIISRCASFVTHTTYTIWMRRLYFFTTQGKQLWILSGPRDVPIVSMGFDKMRVTGVFCASATGRKLKPLLMVKQSELSIRDEGLVSVCGAPKSWMNSTIFIHYLEHTFGLTNPGEILLVFDAARSHISREVKAYLQRKGFLYAVIPGGTTAFAQPAHVSWFKPLKDKMAKNIDEWKSGGVFEYTRGGRPRPPAHGVVAKRLEM</sequence>
<organism evidence="3 4">
    <name type="scientific">Aphanomyces euteiches</name>
    <dbReference type="NCBI Taxonomy" id="100861"/>
    <lineage>
        <taxon>Eukaryota</taxon>
        <taxon>Sar</taxon>
        <taxon>Stramenopiles</taxon>
        <taxon>Oomycota</taxon>
        <taxon>Saprolegniomycetes</taxon>
        <taxon>Saprolegniales</taxon>
        <taxon>Verrucalvaceae</taxon>
        <taxon>Aphanomyces</taxon>
    </lineage>
</organism>
<dbReference type="PANTHER" id="PTHR19303:SF57">
    <property type="entry name" value="HTH CENPB-TYPE DOMAIN-CONTAINING PROTEIN"/>
    <property type="match status" value="1"/>
</dbReference>
<dbReference type="GO" id="GO:0003677">
    <property type="term" value="F:DNA binding"/>
    <property type="evidence" value="ECO:0007669"/>
    <property type="project" value="UniProtKB-KW"/>
</dbReference>
<keyword evidence="1" id="KW-0238">DNA-binding</keyword>
<gene>
    <name evidence="3" type="ORF">Ae201684_012204</name>
</gene>
<dbReference type="InterPro" id="IPR004875">
    <property type="entry name" value="DDE_SF_endonuclease_dom"/>
</dbReference>
<dbReference type="PANTHER" id="PTHR19303">
    <property type="entry name" value="TRANSPOSON"/>
    <property type="match status" value="1"/>
</dbReference>
<dbReference type="SMART" id="SM00674">
    <property type="entry name" value="CENPB"/>
    <property type="match status" value="1"/>
</dbReference>
<accession>A0A6G0WRV1</accession>
<dbReference type="SUPFAM" id="SSF46689">
    <property type="entry name" value="Homeodomain-like"/>
    <property type="match status" value="1"/>
</dbReference>
<evidence type="ECO:0000256" key="1">
    <source>
        <dbReference type="ARBA" id="ARBA00023125"/>
    </source>
</evidence>
<dbReference type="GO" id="GO:0005634">
    <property type="term" value="C:nucleus"/>
    <property type="evidence" value="ECO:0007669"/>
    <property type="project" value="TreeGrafter"/>
</dbReference>